<protein>
    <submittedName>
        <fullName evidence="3">GIY-YIG nuclease family protein</fullName>
    </submittedName>
</protein>
<dbReference type="RefSeq" id="WP_186845573.1">
    <property type="nucleotide sequence ID" value="NZ_JACOME010000002.1"/>
</dbReference>
<dbReference type="SUPFAM" id="SSF82771">
    <property type="entry name" value="GIY-YIG endonuclease"/>
    <property type="match status" value="1"/>
</dbReference>
<dbReference type="Pfam" id="PF01541">
    <property type="entry name" value="GIY-YIG"/>
    <property type="match status" value="1"/>
</dbReference>
<feature type="domain" description="GIY-YIG" evidence="2">
    <location>
        <begin position="7"/>
        <end position="84"/>
    </location>
</feature>
<dbReference type="InterPro" id="IPR050190">
    <property type="entry name" value="UPF0213_domain"/>
</dbReference>
<dbReference type="PANTHER" id="PTHR34477:SF5">
    <property type="entry name" value="BSL5627 PROTEIN"/>
    <property type="match status" value="1"/>
</dbReference>
<evidence type="ECO:0000313" key="4">
    <source>
        <dbReference type="Proteomes" id="UP000607435"/>
    </source>
</evidence>
<reference evidence="3 4" key="1">
    <citation type="submission" date="2020-08" db="EMBL/GenBank/DDBJ databases">
        <title>Winogradskyella ouciana sp. nov., isolated from the hadal seawater of the Mariana Trench.</title>
        <authorList>
            <person name="He X."/>
        </authorList>
    </citation>
    <scope>NUCLEOTIDE SEQUENCE [LARGE SCALE GENOMIC DNA]</scope>
    <source>
        <strain evidence="3 4">KCTC 22026</strain>
    </source>
</reference>
<dbReference type="PANTHER" id="PTHR34477">
    <property type="entry name" value="UPF0213 PROTEIN YHBQ"/>
    <property type="match status" value="1"/>
</dbReference>
<evidence type="ECO:0000313" key="3">
    <source>
        <dbReference type="EMBL" id="MBC3846457.1"/>
    </source>
</evidence>
<comment type="similarity">
    <text evidence="1">Belongs to the UPF0213 family.</text>
</comment>
<dbReference type="InterPro" id="IPR000305">
    <property type="entry name" value="GIY-YIG_endonuc"/>
</dbReference>
<keyword evidence="4" id="KW-1185">Reference proteome</keyword>
<dbReference type="InterPro" id="IPR035901">
    <property type="entry name" value="GIY-YIG_endonuc_sf"/>
</dbReference>
<comment type="caution">
    <text evidence="3">The sequence shown here is derived from an EMBL/GenBank/DDBJ whole genome shotgun (WGS) entry which is preliminary data.</text>
</comment>
<dbReference type="Gene3D" id="3.40.1440.10">
    <property type="entry name" value="GIY-YIG endonuclease"/>
    <property type="match status" value="1"/>
</dbReference>
<gene>
    <name evidence="3" type="ORF">H6H04_08700</name>
</gene>
<organism evidence="3 4">
    <name type="scientific">Winogradskyella echinorum</name>
    <dbReference type="NCBI Taxonomy" id="538189"/>
    <lineage>
        <taxon>Bacteria</taxon>
        <taxon>Pseudomonadati</taxon>
        <taxon>Bacteroidota</taxon>
        <taxon>Flavobacteriia</taxon>
        <taxon>Flavobacteriales</taxon>
        <taxon>Flavobacteriaceae</taxon>
        <taxon>Winogradskyella</taxon>
    </lineage>
</organism>
<dbReference type="SMART" id="SM00465">
    <property type="entry name" value="GIYc"/>
    <property type="match status" value="1"/>
</dbReference>
<dbReference type="CDD" id="cd10448">
    <property type="entry name" value="GIY-YIG_unchar_3"/>
    <property type="match status" value="1"/>
</dbReference>
<name>A0ABR6Y151_9FLAO</name>
<evidence type="ECO:0000256" key="1">
    <source>
        <dbReference type="ARBA" id="ARBA00007435"/>
    </source>
</evidence>
<dbReference type="Proteomes" id="UP000607435">
    <property type="component" value="Unassembled WGS sequence"/>
</dbReference>
<dbReference type="PROSITE" id="PS50164">
    <property type="entry name" value="GIY_YIG"/>
    <property type="match status" value="1"/>
</dbReference>
<accession>A0ABR6Y151</accession>
<proteinExistence type="inferred from homology"/>
<sequence length="101" mass="12318">MPKRDYHNYWVYIITNKPNGVLYTGFTGGIDDRMEKHTEGIGSYFTSKYKLKKLVYFEEFQYVEDAIKREKQIKNWKRQWKINLIEETNPSWEDLWDRLGS</sequence>
<dbReference type="EMBL" id="JACOME010000002">
    <property type="protein sequence ID" value="MBC3846457.1"/>
    <property type="molecule type" value="Genomic_DNA"/>
</dbReference>
<evidence type="ECO:0000259" key="2">
    <source>
        <dbReference type="PROSITE" id="PS50164"/>
    </source>
</evidence>